<feature type="compositionally biased region" description="Polar residues" evidence="1">
    <location>
        <begin position="127"/>
        <end position="136"/>
    </location>
</feature>
<evidence type="ECO:0000313" key="2">
    <source>
        <dbReference type="EMBL" id="CAB1415418.1"/>
    </source>
</evidence>
<proteinExistence type="predicted"/>
<name>A0A9N7TNR3_PLEPL</name>
<sequence length="136" mass="15268">MFQRKHQLSIVSRLFCRKQKYLHGSVQSELAVELQQRHTRHVKQNLSGSRGKHKHVNSLSQNNASSSRRRRRSPALCLHEEYSNLSRSSNLFPSSPPGPASPCLPPPPPAKPRLLLQPEHKPLSSIPGGSSKSWRG</sequence>
<comment type="caution">
    <text evidence="2">The sequence shown here is derived from an EMBL/GenBank/DDBJ whole genome shotgun (WGS) entry which is preliminary data.</text>
</comment>
<keyword evidence="3" id="KW-1185">Reference proteome</keyword>
<reference evidence="2" key="1">
    <citation type="submission" date="2020-03" db="EMBL/GenBank/DDBJ databases">
        <authorList>
            <person name="Weist P."/>
        </authorList>
    </citation>
    <scope>NUCLEOTIDE SEQUENCE</scope>
</reference>
<dbReference type="Proteomes" id="UP001153269">
    <property type="component" value="Unassembled WGS sequence"/>
</dbReference>
<accession>A0A9N7TNR3</accession>
<evidence type="ECO:0000256" key="1">
    <source>
        <dbReference type="SAM" id="MobiDB-lite"/>
    </source>
</evidence>
<evidence type="ECO:0000313" key="3">
    <source>
        <dbReference type="Proteomes" id="UP001153269"/>
    </source>
</evidence>
<dbReference type="AlphaFoldDB" id="A0A9N7TNR3"/>
<gene>
    <name evidence="2" type="ORF">PLEPLA_LOCUS3134</name>
</gene>
<protein>
    <submittedName>
        <fullName evidence="2">Uncharacterized protein</fullName>
    </submittedName>
</protein>
<feature type="region of interest" description="Disordered" evidence="1">
    <location>
        <begin position="37"/>
        <end position="136"/>
    </location>
</feature>
<feature type="compositionally biased region" description="Pro residues" evidence="1">
    <location>
        <begin position="94"/>
        <end position="111"/>
    </location>
</feature>
<dbReference type="EMBL" id="CADEAL010000155">
    <property type="protein sequence ID" value="CAB1415418.1"/>
    <property type="molecule type" value="Genomic_DNA"/>
</dbReference>
<organism evidence="2 3">
    <name type="scientific">Pleuronectes platessa</name>
    <name type="common">European plaice</name>
    <dbReference type="NCBI Taxonomy" id="8262"/>
    <lineage>
        <taxon>Eukaryota</taxon>
        <taxon>Metazoa</taxon>
        <taxon>Chordata</taxon>
        <taxon>Craniata</taxon>
        <taxon>Vertebrata</taxon>
        <taxon>Euteleostomi</taxon>
        <taxon>Actinopterygii</taxon>
        <taxon>Neopterygii</taxon>
        <taxon>Teleostei</taxon>
        <taxon>Neoteleostei</taxon>
        <taxon>Acanthomorphata</taxon>
        <taxon>Carangaria</taxon>
        <taxon>Pleuronectiformes</taxon>
        <taxon>Pleuronectoidei</taxon>
        <taxon>Pleuronectidae</taxon>
        <taxon>Pleuronectes</taxon>
    </lineage>
</organism>